<keyword evidence="2" id="KW-1185">Reference proteome</keyword>
<evidence type="ECO:0000313" key="1">
    <source>
        <dbReference type="EMBL" id="MCU6688234.1"/>
    </source>
</evidence>
<sequence>MAGQTIISVSREFGSGGHEIAEKIAKDLGMKFYDRKMLDEIAAEMNVQVELLEKYDEKPRNYMLTRTVGKYTNSMEEILAEIQFDFIKEKADKGESFVVVGRCSEAILKDYEGLISIFVSGKKEQKTARVMERYQLSEAEALVKMARHDRKRKRYHNRHADTKWGDSRHYDICINSSPLQVDGTVRVLENYIQERINA</sequence>
<dbReference type="InterPro" id="IPR027417">
    <property type="entry name" value="P-loop_NTPase"/>
</dbReference>
<proteinExistence type="predicted"/>
<dbReference type="Pfam" id="PF13189">
    <property type="entry name" value="Cytidylate_kin2"/>
    <property type="match status" value="1"/>
</dbReference>
<evidence type="ECO:0000313" key="2">
    <source>
        <dbReference type="Proteomes" id="UP001652431"/>
    </source>
</evidence>
<organism evidence="1 2">
    <name type="scientific">Dorea acetigenes</name>
    <dbReference type="NCBI Taxonomy" id="2981787"/>
    <lineage>
        <taxon>Bacteria</taxon>
        <taxon>Bacillati</taxon>
        <taxon>Bacillota</taxon>
        <taxon>Clostridia</taxon>
        <taxon>Lachnospirales</taxon>
        <taxon>Lachnospiraceae</taxon>
        <taxon>Dorea</taxon>
    </lineage>
</organism>
<accession>A0ABT2RT07</accession>
<reference evidence="1 2" key="1">
    <citation type="journal article" date="2021" name="ISME Commun">
        <title>Automated analysis of genomic sequences facilitates high-throughput and comprehensive description of bacteria.</title>
        <authorList>
            <person name="Hitch T.C.A."/>
        </authorList>
    </citation>
    <scope>NUCLEOTIDE SEQUENCE [LARGE SCALE GENOMIC DNA]</scope>
    <source>
        <strain evidence="1 2">Sanger_03</strain>
    </source>
</reference>
<dbReference type="RefSeq" id="WP_158372242.1">
    <property type="nucleotide sequence ID" value="NZ_JAOQJU010000041.1"/>
</dbReference>
<gene>
    <name evidence="1" type="ORF">OCV99_17195</name>
</gene>
<dbReference type="EMBL" id="JAOQJU010000041">
    <property type="protein sequence ID" value="MCU6688234.1"/>
    <property type="molecule type" value="Genomic_DNA"/>
</dbReference>
<protein>
    <submittedName>
        <fullName evidence="1">Cytidylate kinase-like family protein</fullName>
    </submittedName>
</protein>
<comment type="caution">
    <text evidence="1">The sequence shown here is derived from an EMBL/GenBank/DDBJ whole genome shotgun (WGS) entry which is preliminary data.</text>
</comment>
<dbReference type="Gene3D" id="3.40.50.300">
    <property type="entry name" value="P-loop containing nucleotide triphosphate hydrolases"/>
    <property type="match status" value="1"/>
</dbReference>
<dbReference type="Proteomes" id="UP001652431">
    <property type="component" value="Unassembled WGS sequence"/>
</dbReference>
<name>A0ABT2RT07_9FIRM</name>